<dbReference type="EMBL" id="UFTJ01000001">
    <property type="protein sequence ID" value="SSZ46632.1"/>
    <property type="molecule type" value="Genomic_DNA"/>
</dbReference>
<gene>
    <name evidence="3" type="primary">pspE_1</name>
    <name evidence="3" type="ORF">NCTC11661_00278</name>
</gene>
<dbReference type="InterPro" id="IPR036873">
    <property type="entry name" value="Rhodanese-like_dom_sf"/>
</dbReference>
<keyword evidence="1" id="KW-0472">Membrane</keyword>
<dbReference type="InterPro" id="IPR001763">
    <property type="entry name" value="Rhodanese-like_dom"/>
</dbReference>
<dbReference type="SMART" id="SM00450">
    <property type="entry name" value="RHOD"/>
    <property type="match status" value="1"/>
</dbReference>
<evidence type="ECO:0000313" key="4">
    <source>
        <dbReference type="Proteomes" id="UP000255515"/>
    </source>
</evidence>
<evidence type="ECO:0000313" key="3">
    <source>
        <dbReference type="EMBL" id="SSZ46632.1"/>
    </source>
</evidence>
<dbReference type="Pfam" id="PF00581">
    <property type="entry name" value="Rhodanese"/>
    <property type="match status" value="1"/>
</dbReference>
<accession>A0A376BYB4</accession>
<organism evidence="3 4">
    <name type="scientific">Bergeyella zoohelcum</name>
    <dbReference type="NCBI Taxonomy" id="1015"/>
    <lineage>
        <taxon>Bacteria</taxon>
        <taxon>Pseudomonadati</taxon>
        <taxon>Bacteroidota</taxon>
        <taxon>Flavobacteriia</taxon>
        <taxon>Flavobacteriales</taxon>
        <taxon>Weeksellaceae</taxon>
        <taxon>Bergeyella</taxon>
    </lineage>
</organism>
<dbReference type="EC" id="2.8.1.1" evidence="3"/>
<dbReference type="SUPFAM" id="SSF52821">
    <property type="entry name" value="Rhodanese/Cell cycle control phosphatase"/>
    <property type="match status" value="1"/>
</dbReference>
<keyword evidence="1" id="KW-1133">Transmembrane helix</keyword>
<dbReference type="InterPro" id="IPR014710">
    <property type="entry name" value="RmlC-like_jellyroll"/>
</dbReference>
<evidence type="ECO:0000259" key="2">
    <source>
        <dbReference type="PROSITE" id="PS50206"/>
    </source>
</evidence>
<dbReference type="PROSITE" id="PS50206">
    <property type="entry name" value="RHODANESE_3"/>
    <property type="match status" value="1"/>
</dbReference>
<feature type="domain" description="Rhodanese" evidence="2">
    <location>
        <begin position="92"/>
        <end position="194"/>
    </location>
</feature>
<feature type="transmembrane region" description="Helical" evidence="1">
    <location>
        <begin position="68"/>
        <end position="84"/>
    </location>
</feature>
<dbReference type="InterPro" id="IPR011051">
    <property type="entry name" value="RmlC_Cupin_sf"/>
</dbReference>
<keyword evidence="3" id="KW-0808">Transferase</keyword>
<dbReference type="PANTHER" id="PTHR43031">
    <property type="entry name" value="FAD-DEPENDENT OXIDOREDUCTASE"/>
    <property type="match status" value="1"/>
</dbReference>
<name>A0A376BYB4_9FLAO</name>
<dbReference type="Gene3D" id="2.60.120.10">
    <property type="entry name" value="Jelly Rolls"/>
    <property type="match status" value="1"/>
</dbReference>
<dbReference type="Gene3D" id="3.40.250.10">
    <property type="entry name" value="Rhodanese-like domain"/>
    <property type="match status" value="1"/>
</dbReference>
<protein>
    <submittedName>
        <fullName evidence="3">Thiosulfate sulfurtransferase PspE</fullName>
        <ecNumber evidence="3">2.8.1.1</ecNumber>
    </submittedName>
</protein>
<dbReference type="AlphaFoldDB" id="A0A376BYB4"/>
<evidence type="ECO:0000256" key="1">
    <source>
        <dbReference type="SAM" id="Phobius"/>
    </source>
</evidence>
<dbReference type="PANTHER" id="PTHR43031:SF1">
    <property type="entry name" value="PYRIDINE NUCLEOTIDE-DISULPHIDE OXIDOREDUCTASE"/>
    <property type="match status" value="1"/>
</dbReference>
<reference evidence="3 4" key="1">
    <citation type="submission" date="2018-06" db="EMBL/GenBank/DDBJ databases">
        <authorList>
            <consortium name="Pathogen Informatics"/>
            <person name="Doyle S."/>
        </authorList>
    </citation>
    <scope>NUCLEOTIDE SEQUENCE [LARGE SCALE GENOMIC DNA]</scope>
    <source>
        <strain evidence="3 4">NCTC11661</strain>
    </source>
</reference>
<dbReference type="GO" id="GO:0004792">
    <property type="term" value="F:thiosulfate-cyanide sulfurtransferase activity"/>
    <property type="evidence" value="ECO:0007669"/>
    <property type="project" value="UniProtKB-EC"/>
</dbReference>
<keyword evidence="1" id="KW-0812">Transmembrane</keyword>
<dbReference type="Proteomes" id="UP000255515">
    <property type="component" value="Unassembled WGS sequence"/>
</dbReference>
<dbReference type="SUPFAM" id="SSF51182">
    <property type="entry name" value="RmlC-like cupins"/>
    <property type="match status" value="1"/>
</dbReference>
<proteinExistence type="predicted"/>
<dbReference type="InterPro" id="IPR050229">
    <property type="entry name" value="GlpE_sulfurtransferase"/>
</dbReference>
<sequence>MIFLNFQFANIIIFLQFKTLFYFFLFFFVFFRSKIVFSVGKYTIKSSFITIFVQNLTFMNLFSTIKKITLLLCTVIFSVLSFAQKNLKEVINDKETILLDVRTPEEFNEGSPMGAINIPIEELPHRLNELSKDKDIVVFCKRGIRASKAEKILKNNNFPNVHYGKTYRDVKSMRVANLDKEMNHFGEKPLVKNLRKTNKIEQVAIGLGKNGELPNHTTPVPTTLFVLEGELHIHINDEVIRLKKHDRYDIPEQIAHKVIGKNKKNLFILIKEL</sequence>
<feature type="transmembrane region" description="Helical" evidence="1">
    <location>
        <begin position="6"/>
        <end position="30"/>
    </location>
</feature>
<dbReference type="CDD" id="cd00158">
    <property type="entry name" value="RHOD"/>
    <property type="match status" value="1"/>
</dbReference>